<feature type="transmembrane region" description="Helical" evidence="1">
    <location>
        <begin position="196"/>
        <end position="213"/>
    </location>
</feature>
<protein>
    <submittedName>
        <fullName evidence="2">YoaK family protein</fullName>
    </submittedName>
</protein>
<feature type="transmembrane region" description="Helical" evidence="1">
    <location>
        <begin position="126"/>
        <end position="146"/>
    </location>
</feature>
<evidence type="ECO:0000313" key="2">
    <source>
        <dbReference type="EMBL" id="WOB07162.1"/>
    </source>
</evidence>
<sequence length="252" mass="26691">MLPFIRGWTDVQRTPRANRRLGATLAFVAGAANAGGFLAVGQYTSHMTGVMSSLADHLALGQFLLAGAALAALVTFIAGAMSTALLVNWAQRRQLHSSYSLPLLLEASLLMVFGVLGASLGLHSALLLPATVLLLCFTMGLQNAVITKISRAEIRTTHVTGLVTDLGIELGKLVYVNRSAALGQVRANRERLRTHALLVACFFVGGVMGALGFKWVGYITTVPLAALLVLLSLRPLWRDVQARLAPPGNAAP</sequence>
<keyword evidence="1" id="KW-0812">Transmembrane</keyword>
<dbReference type="Pfam" id="PF06912">
    <property type="entry name" value="DUF1275"/>
    <property type="match status" value="1"/>
</dbReference>
<dbReference type="RefSeq" id="WP_316699835.1">
    <property type="nucleotide sequence ID" value="NZ_CP136336.1"/>
</dbReference>
<feature type="transmembrane region" description="Helical" evidence="1">
    <location>
        <begin position="21"/>
        <end position="43"/>
    </location>
</feature>
<keyword evidence="3" id="KW-1185">Reference proteome</keyword>
<organism evidence="2 3">
    <name type="scientific">Piscinibacter gummiphilus</name>
    <dbReference type="NCBI Taxonomy" id="946333"/>
    <lineage>
        <taxon>Bacteria</taxon>
        <taxon>Pseudomonadati</taxon>
        <taxon>Pseudomonadota</taxon>
        <taxon>Betaproteobacteria</taxon>
        <taxon>Burkholderiales</taxon>
        <taxon>Sphaerotilaceae</taxon>
        <taxon>Piscinibacter</taxon>
    </lineage>
</organism>
<evidence type="ECO:0000313" key="3">
    <source>
        <dbReference type="Proteomes" id="UP001303946"/>
    </source>
</evidence>
<feature type="transmembrane region" description="Helical" evidence="1">
    <location>
        <begin position="63"/>
        <end position="87"/>
    </location>
</feature>
<keyword evidence="1" id="KW-0472">Membrane</keyword>
<reference evidence="2 3" key="1">
    <citation type="submission" date="2023-10" db="EMBL/GenBank/DDBJ databases">
        <title>Bacteria for the degradation of biodegradable plastic PBAT(Polybutylene adipate terephthalate).</title>
        <authorList>
            <person name="Weon H.-Y."/>
            <person name="Yeon J."/>
        </authorList>
    </citation>
    <scope>NUCLEOTIDE SEQUENCE [LARGE SCALE GENOMIC DNA]</scope>
    <source>
        <strain evidence="2 3">SBD 7-3</strain>
    </source>
</reference>
<proteinExistence type="predicted"/>
<dbReference type="Proteomes" id="UP001303946">
    <property type="component" value="Chromosome"/>
</dbReference>
<feature type="transmembrane region" description="Helical" evidence="1">
    <location>
        <begin position="219"/>
        <end position="237"/>
    </location>
</feature>
<dbReference type="EMBL" id="CP136336">
    <property type="protein sequence ID" value="WOB07162.1"/>
    <property type="molecule type" value="Genomic_DNA"/>
</dbReference>
<feature type="transmembrane region" description="Helical" evidence="1">
    <location>
        <begin position="99"/>
        <end position="120"/>
    </location>
</feature>
<gene>
    <name evidence="2" type="ORF">RXV79_19860</name>
</gene>
<keyword evidence="1" id="KW-1133">Transmembrane helix</keyword>
<evidence type="ECO:0000256" key="1">
    <source>
        <dbReference type="SAM" id="Phobius"/>
    </source>
</evidence>
<dbReference type="PANTHER" id="PTHR37314:SF4">
    <property type="entry name" value="UPF0700 TRANSMEMBRANE PROTEIN YOAK"/>
    <property type="match status" value="1"/>
</dbReference>
<dbReference type="PANTHER" id="PTHR37314">
    <property type="entry name" value="SLR0142 PROTEIN"/>
    <property type="match status" value="1"/>
</dbReference>
<accession>A0ABZ0CQA5</accession>
<name>A0ABZ0CQA5_9BURK</name>
<dbReference type="InterPro" id="IPR010699">
    <property type="entry name" value="DUF1275"/>
</dbReference>